<gene>
    <name evidence="3" type="ORF">DCT16_14480</name>
    <name evidence="4" type="ORF">DCT16_15665</name>
    <name evidence="2" type="ORF">EX365_13555</name>
</gene>
<evidence type="ECO:0000313" key="6">
    <source>
        <dbReference type="Proteomes" id="UP000566721"/>
    </source>
</evidence>
<evidence type="ECO:0000256" key="1">
    <source>
        <dbReference type="SAM" id="MobiDB-lite"/>
    </source>
</evidence>
<accession>A0A467UUM5</accession>
<dbReference type="Proteomes" id="UP000344343">
    <property type="component" value="Unassembled WGS sequence"/>
</dbReference>
<dbReference type="Gene3D" id="3.40.140.120">
    <property type="match status" value="1"/>
</dbReference>
<feature type="compositionally biased region" description="Basic and acidic residues" evidence="1">
    <location>
        <begin position="429"/>
        <end position="441"/>
    </location>
</feature>
<dbReference type="RefSeq" id="WP_064034140.1">
    <property type="nucleotide sequence ID" value="NZ_CP011345.1"/>
</dbReference>
<dbReference type="EMBL" id="AABCVX010000008">
    <property type="protein sequence ID" value="EAG6170583.1"/>
    <property type="molecule type" value="Genomic_DNA"/>
</dbReference>
<sequence length="453" mass="50931">MGIFNRLFKSRDKPMNQTISSPYRFMFGGTTAGKVVTEQSSMQMTAVYSCVRILAEAVAGLPLHFYKYREGGGKEKAVNHPLYFLLHDEPNSEMTSFVFRETLMTHLLLWGNAYAQIIRNGKGEVVGLYPLMPDRIAVNRDENKEIYYLYTVDSGPQVRLSKAEVLHIPGLGFDGLVGYSPIAMAKNAIGMAIACEEYGAKFFANGANPGGVLEHPGTLKDPVRIRESWNATFGGSSNASKVAVLEEGMKYSPISISPEQAQFLETRKFQINEIARIFRVPPHMVGDLEKSSFSNIEQQSLEFVKYTLDPWVMRWEQAMTKALLSIDEKKDYFIKFNVDGLLRGDYQSRMNGYATGRQNGWMSANDIRELENLDRIPEDEGGDLYLVNGNMLPLKSAGAFAKNTKGQEEENQDEEVLEVGESDTEESDDTRNTGEPREKPNLRPNPLPQRTNR</sequence>
<name>A0A467UUM5_LISMN</name>
<organism evidence="3 6">
    <name type="scientific">Listeria monocytogenes</name>
    <dbReference type="NCBI Taxonomy" id="1639"/>
    <lineage>
        <taxon>Bacteria</taxon>
        <taxon>Bacillati</taxon>
        <taxon>Bacillota</taxon>
        <taxon>Bacilli</taxon>
        <taxon>Bacillales</taxon>
        <taxon>Listeriaceae</taxon>
        <taxon>Listeria</taxon>
    </lineage>
</organism>
<dbReference type="NCBIfam" id="TIGR01537">
    <property type="entry name" value="portal_HK97"/>
    <property type="match status" value="1"/>
</dbReference>
<comment type="caution">
    <text evidence="3">The sequence shown here is derived from an EMBL/GenBank/DDBJ whole genome shotgun (WGS) entry which is preliminary data.</text>
</comment>
<dbReference type="Proteomes" id="UP000566721">
    <property type="component" value="Unassembled WGS sequence"/>
</dbReference>
<evidence type="ECO:0000313" key="3">
    <source>
        <dbReference type="EMBL" id="EAG6170583.1"/>
    </source>
</evidence>
<dbReference type="InterPro" id="IPR006944">
    <property type="entry name" value="Phage/GTA_portal"/>
</dbReference>
<evidence type="ECO:0000313" key="2">
    <source>
        <dbReference type="EMBL" id="EAD5787586.1"/>
    </source>
</evidence>
<feature type="region of interest" description="Disordered" evidence="1">
    <location>
        <begin position="402"/>
        <end position="453"/>
    </location>
</feature>
<evidence type="ECO:0000313" key="5">
    <source>
        <dbReference type="Proteomes" id="UP000344343"/>
    </source>
</evidence>
<protein>
    <submittedName>
        <fullName evidence="3">Phage portal protein</fullName>
    </submittedName>
</protein>
<dbReference type="InterPro" id="IPR006427">
    <property type="entry name" value="Portal_HK97"/>
</dbReference>
<dbReference type="Gene3D" id="1.20.1270.210">
    <property type="match status" value="1"/>
</dbReference>
<dbReference type="EMBL" id="AABCVX010000020">
    <property type="protein sequence ID" value="EAG6170810.1"/>
    <property type="molecule type" value="Genomic_DNA"/>
</dbReference>
<reference evidence="3 6" key="1">
    <citation type="submission" date="2018-06" db="EMBL/GenBank/DDBJ databases">
        <authorList>
            <consortium name="GenomeTrakr: Next Generation Sequencing Network for Food Pathogen Tracability"/>
        </authorList>
    </citation>
    <scope>NUCLEOTIDE SEQUENCE [LARGE SCALE GENOMIC DNA]</scope>
    <source>
        <strain evidence="2 5">FDA00013853</strain>
        <strain evidence="3 6">FLAG-38921</strain>
    </source>
</reference>
<dbReference type="AlphaFoldDB" id="A0A467UUM5"/>
<dbReference type="EMBL" id="AAANYR010000008">
    <property type="protein sequence ID" value="EAD5787586.1"/>
    <property type="molecule type" value="Genomic_DNA"/>
</dbReference>
<proteinExistence type="predicted"/>
<dbReference type="Pfam" id="PF04860">
    <property type="entry name" value="Phage_portal"/>
    <property type="match status" value="1"/>
</dbReference>
<dbReference type="Gene3D" id="3.30.1120.70">
    <property type="match status" value="1"/>
</dbReference>
<feature type="compositionally biased region" description="Acidic residues" evidence="1">
    <location>
        <begin position="409"/>
        <end position="428"/>
    </location>
</feature>
<evidence type="ECO:0000313" key="4">
    <source>
        <dbReference type="EMBL" id="EAG6170810.1"/>
    </source>
</evidence>